<name>A0A378YUL3_9NOCA</name>
<reference evidence="1 2" key="1">
    <citation type="submission" date="2018-06" db="EMBL/GenBank/DDBJ databases">
        <authorList>
            <consortium name="Pathogen Informatics"/>
            <person name="Doyle S."/>
        </authorList>
    </citation>
    <scope>NUCLEOTIDE SEQUENCE [LARGE SCALE GENOMIC DNA]</scope>
    <source>
        <strain evidence="1 2">NCTC1934</strain>
    </source>
</reference>
<organism evidence="1 2">
    <name type="scientific">Nocardia otitidiscaviarum</name>
    <dbReference type="NCBI Taxonomy" id="1823"/>
    <lineage>
        <taxon>Bacteria</taxon>
        <taxon>Bacillati</taxon>
        <taxon>Actinomycetota</taxon>
        <taxon>Actinomycetes</taxon>
        <taxon>Mycobacteriales</taxon>
        <taxon>Nocardiaceae</taxon>
        <taxon>Nocardia</taxon>
    </lineage>
</organism>
<dbReference type="Gene3D" id="3.30.70.100">
    <property type="match status" value="1"/>
</dbReference>
<accession>A0A378YUL3</accession>
<dbReference type="SUPFAM" id="SSF54909">
    <property type="entry name" value="Dimeric alpha+beta barrel"/>
    <property type="match status" value="1"/>
</dbReference>
<protein>
    <submittedName>
        <fullName evidence="1">Uncharacterized protein</fullName>
    </submittedName>
</protein>
<proteinExistence type="predicted"/>
<keyword evidence="2" id="KW-1185">Reference proteome</keyword>
<evidence type="ECO:0000313" key="1">
    <source>
        <dbReference type="EMBL" id="SUA80876.1"/>
    </source>
</evidence>
<dbReference type="STRING" id="1406858.GCA_000710895_06566"/>
<sequence>MHPSVQARLSVGRTVRAMARCLIRTLELLARRRIHLPVVNRGARIDFADGTAAHVFRETVIDRAAARNPCVLAVEFQLRAVHGAGHALFRRESLLNTLLFAGFPGLITKLWLAHDQRGRYRGLYEWDDSAAAESYARTLWGVLALVCVPGSIAYRVLPGLRRADLLEPADSSGAGDTIEDDRWWLPVRSSRPIVATAPVGIAS</sequence>
<dbReference type="Proteomes" id="UP000255467">
    <property type="component" value="Unassembled WGS sequence"/>
</dbReference>
<evidence type="ECO:0000313" key="2">
    <source>
        <dbReference type="Proteomes" id="UP000255467"/>
    </source>
</evidence>
<dbReference type="EMBL" id="UGRY01000002">
    <property type="protein sequence ID" value="SUA80876.1"/>
    <property type="molecule type" value="Genomic_DNA"/>
</dbReference>
<dbReference type="AlphaFoldDB" id="A0A378YUL3"/>
<dbReference type="InterPro" id="IPR011008">
    <property type="entry name" value="Dimeric_a/b-barrel"/>
</dbReference>
<dbReference type="RefSeq" id="WP_051037430.1">
    <property type="nucleotide sequence ID" value="NZ_UGRY01000002.1"/>
</dbReference>
<gene>
    <name evidence="1" type="ORF">NCTC1934_04495</name>
</gene>